<dbReference type="GO" id="GO:0016740">
    <property type="term" value="F:transferase activity"/>
    <property type="evidence" value="ECO:0007669"/>
    <property type="project" value="UniProtKB-KW"/>
</dbReference>
<evidence type="ECO:0000313" key="4">
    <source>
        <dbReference type="EMBL" id="MDM8563734.1"/>
    </source>
</evidence>
<feature type="transmembrane region" description="Helical" evidence="2">
    <location>
        <begin position="6"/>
        <end position="30"/>
    </location>
</feature>
<accession>A0ABT7VVX9</accession>
<evidence type="ECO:0000313" key="5">
    <source>
        <dbReference type="Proteomes" id="UP001171945"/>
    </source>
</evidence>
<dbReference type="EC" id="2.7.8.-" evidence="4"/>
<keyword evidence="4" id="KW-0808">Transferase</keyword>
<evidence type="ECO:0000259" key="3">
    <source>
        <dbReference type="Pfam" id="PF02397"/>
    </source>
</evidence>
<feature type="domain" description="Bacterial sugar transferase" evidence="3">
    <location>
        <begin position="4"/>
        <end position="162"/>
    </location>
</feature>
<name>A0ABT7VVX9_9GAMM</name>
<dbReference type="EMBL" id="JAUCGM010000837">
    <property type="protein sequence ID" value="MDM8563734.1"/>
    <property type="molecule type" value="Genomic_DNA"/>
</dbReference>
<dbReference type="Pfam" id="PF02397">
    <property type="entry name" value="Bac_transf"/>
    <property type="match status" value="1"/>
</dbReference>
<keyword evidence="2" id="KW-0472">Membrane</keyword>
<organism evidence="4 5">
    <name type="scientific">Candidatus Marithioploca araucensis</name>
    <dbReference type="NCBI Taxonomy" id="70273"/>
    <lineage>
        <taxon>Bacteria</taxon>
        <taxon>Pseudomonadati</taxon>
        <taxon>Pseudomonadota</taxon>
        <taxon>Gammaproteobacteria</taxon>
        <taxon>Thiotrichales</taxon>
        <taxon>Thiotrichaceae</taxon>
        <taxon>Candidatus Marithioploca</taxon>
    </lineage>
</organism>
<protein>
    <submittedName>
        <fullName evidence="4">Sugar transferase</fullName>
        <ecNumber evidence="4">2.7.8.-</ecNumber>
    </submittedName>
</protein>
<keyword evidence="2" id="KW-1133">Transmembrane helix</keyword>
<sequence>MTSKRLFDLCCILPCLILISPLFLIIALWIKLDSHGTIFFLQTRIGQFGKPFKIIKFRTMDPSKKGLKLTIGRDARITRSGHFLRHYKLDELPQLINVLKGEMSLVGPRPEVPEYVEFYPDNIKEYVLSVPVGITDYASIEFRHESELLATSLRPEIEYVEKILPIK</sequence>
<keyword evidence="5" id="KW-1185">Reference proteome</keyword>
<dbReference type="PANTHER" id="PTHR30576:SF20">
    <property type="entry name" value="QUINOVOSAMINEPHOSPHOTRANSFERAE-RELATED"/>
    <property type="match status" value="1"/>
</dbReference>
<evidence type="ECO:0000256" key="1">
    <source>
        <dbReference type="ARBA" id="ARBA00006464"/>
    </source>
</evidence>
<dbReference type="Proteomes" id="UP001171945">
    <property type="component" value="Unassembled WGS sequence"/>
</dbReference>
<gene>
    <name evidence="4" type="ORF">QUF54_10310</name>
</gene>
<evidence type="ECO:0000256" key="2">
    <source>
        <dbReference type="SAM" id="Phobius"/>
    </source>
</evidence>
<comment type="similarity">
    <text evidence="1">Belongs to the bacterial sugar transferase family.</text>
</comment>
<feature type="non-terminal residue" evidence="4">
    <location>
        <position position="167"/>
    </location>
</feature>
<proteinExistence type="inferred from homology"/>
<reference evidence="4" key="1">
    <citation type="submission" date="2023-06" db="EMBL/GenBank/DDBJ databases">
        <title>Uncultivated large filamentous bacteria from sulfidic sediments reveal new species and different genomic features in energy metabolism and defense.</title>
        <authorList>
            <person name="Fonseca A."/>
        </authorList>
    </citation>
    <scope>NUCLEOTIDE SEQUENCE</scope>
    <source>
        <strain evidence="4">HSG4</strain>
    </source>
</reference>
<keyword evidence="2" id="KW-0812">Transmembrane</keyword>
<comment type="caution">
    <text evidence="4">The sequence shown here is derived from an EMBL/GenBank/DDBJ whole genome shotgun (WGS) entry which is preliminary data.</text>
</comment>
<dbReference type="InterPro" id="IPR003362">
    <property type="entry name" value="Bact_transf"/>
</dbReference>
<dbReference type="PANTHER" id="PTHR30576">
    <property type="entry name" value="COLANIC BIOSYNTHESIS UDP-GLUCOSE LIPID CARRIER TRANSFERASE"/>
    <property type="match status" value="1"/>
</dbReference>